<protein>
    <submittedName>
        <fullName evidence="2">Glycosyl transferase</fullName>
    </submittedName>
</protein>
<proteinExistence type="predicted"/>
<sequence length="354" mass="38296">MPDITETAPRTRAAARAVAVKAALVLETNNLRGGAGLAQAVDSLKRLVSALSKQTVPPAALAQWIITHDGLPADACAEIAALAGRQIDFVEIGASTGYYDAKNDGFDRVDAGRCDIVVFGDADCRPADDWLEHLLAPFAREAGEAPAAVAGRTSYAPNVLGIALTSIDFMYFPSPLRDGATRNFYANNVAFRRDVFAQFRYEPLDGVYRAHCQVMGLRMQAAGVAVEFAPDAHTEHRLPDTRRESLKLRWMRGEDSVGLTPYLVNAYLPRGWQWLGRSGPLGPFCVMAMRLGYSLRALNRQQLPQLGAVRYLAAIGVTIAASAVDTLGALARGFGLAGRASARRDLEALSYHRH</sequence>
<dbReference type="Pfam" id="PF00535">
    <property type="entry name" value="Glycos_transf_2"/>
    <property type="match status" value="1"/>
</dbReference>
<dbReference type="EMBL" id="CABVQI010000008">
    <property type="protein sequence ID" value="VWC84518.1"/>
    <property type="molecule type" value="Genomic_DNA"/>
</dbReference>
<evidence type="ECO:0000313" key="2">
    <source>
        <dbReference type="EMBL" id="VWC84518.1"/>
    </source>
</evidence>
<dbReference type="AlphaFoldDB" id="A0A6P2VPX4"/>
<dbReference type="Proteomes" id="UP000494274">
    <property type="component" value="Unassembled WGS sequence"/>
</dbReference>
<feature type="domain" description="Glycosyltransferase 2-like" evidence="1">
    <location>
        <begin position="42"/>
        <end position="197"/>
    </location>
</feature>
<dbReference type="InterPro" id="IPR001173">
    <property type="entry name" value="Glyco_trans_2-like"/>
</dbReference>
<dbReference type="PANTHER" id="PTHR48090:SF7">
    <property type="entry name" value="RFBJ PROTEIN"/>
    <property type="match status" value="1"/>
</dbReference>
<dbReference type="RefSeq" id="WP_175044147.1">
    <property type="nucleotide sequence ID" value="NZ_CABVQI010000008.1"/>
</dbReference>
<name>A0A6P2VPX4_BURL3</name>
<dbReference type="Gene3D" id="3.90.550.10">
    <property type="entry name" value="Spore Coat Polysaccharide Biosynthesis Protein SpsA, Chain A"/>
    <property type="match status" value="1"/>
</dbReference>
<reference evidence="2 3" key="1">
    <citation type="submission" date="2019-09" db="EMBL/GenBank/DDBJ databases">
        <authorList>
            <person name="Depoorter E."/>
        </authorList>
    </citation>
    <scope>NUCLEOTIDE SEQUENCE [LARGE SCALE GENOMIC DNA]</scope>
    <source>
        <strain evidence="2">R-18112</strain>
    </source>
</reference>
<dbReference type="GO" id="GO:0016740">
    <property type="term" value="F:transferase activity"/>
    <property type="evidence" value="ECO:0007669"/>
    <property type="project" value="UniProtKB-KW"/>
</dbReference>
<dbReference type="PANTHER" id="PTHR48090">
    <property type="entry name" value="UNDECAPRENYL-PHOSPHATE 4-DEOXY-4-FORMAMIDO-L-ARABINOSE TRANSFERASE-RELATED"/>
    <property type="match status" value="1"/>
</dbReference>
<organism evidence="2 3">
    <name type="scientific">Burkholderia lata (strain ATCC 17760 / DSM 23089 / LMG 22485 / NCIMB 9086 / R18194 / 383)</name>
    <dbReference type="NCBI Taxonomy" id="482957"/>
    <lineage>
        <taxon>Bacteria</taxon>
        <taxon>Pseudomonadati</taxon>
        <taxon>Pseudomonadota</taxon>
        <taxon>Betaproteobacteria</taxon>
        <taxon>Burkholderiales</taxon>
        <taxon>Burkholderiaceae</taxon>
        <taxon>Burkholderia</taxon>
        <taxon>Burkholderia cepacia complex</taxon>
    </lineage>
</organism>
<dbReference type="SUPFAM" id="SSF53448">
    <property type="entry name" value="Nucleotide-diphospho-sugar transferases"/>
    <property type="match status" value="1"/>
</dbReference>
<accession>A0A6P2VPX4</accession>
<dbReference type="InterPro" id="IPR029044">
    <property type="entry name" value="Nucleotide-diphossugar_trans"/>
</dbReference>
<evidence type="ECO:0000313" key="3">
    <source>
        <dbReference type="Proteomes" id="UP000494274"/>
    </source>
</evidence>
<evidence type="ECO:0000259" key="1">
    <source>
        <dbReference type="Pfam" id="PF00535"/>
    </source>
</evidence>
<gene>
    <name evidence="2" type="ORF">BLA18112_02867</name>
</gene>
<keyword evidence="2" id="KW-0808">Transferase</keyword>
<dbReference type="InterPro" id="IPR050256">
    <property type="entry name" value="Glycosyltransferase_2"/>
</dbReference>